<dbReference type="KEGG" id="trz:GWP43_07825"/>
<evidence type="ECO:0000256" key="1">
    <source>
        <dbReference type="SAM" id="Phobius"/>
    </source>
</evidence>
<dbReference type="InterPro" id="IPR013783">
    <property type="entry name" value="Ig-like_fold"/>
</dbReference>
<evidence type="ECO:0000259" key="2">
    <source>
        <dbReference type="Pfam" id="PF04773"/>
    </source>
</evidence>
<name>A0A6P1Y0Z3_9SPIR</name>
<reference evidence="3 4" key="1">
    <citation type="submission" date="2020-01" db="EMBL/GenBank/DDBJ databases">
        <title>Complete genome sequence of a human oral phylogroup 1 Treponema sp. strain ATCC 700766, originally isolated from periodontitis dental plaque.</title>
        <authorList>
            <person name="Chan Y."/>
            <person name="Huo Y.-B."/>
            <person name="Yu X.-L."/>
            <person name="Zeng H."/>
            <person name="Leung W.-K."/>
            <person name="Watt R.M."/>
        </authorList>
    </citation>
    <scope>NUCLEOTIDE SEQUENCE [LARGE SCALE GENOMIC DNA]</scope>
    <source>
        <strain evidence="3 4">OMZ 804</strain>
    </source>
</reference>
<organism evidence="3 4">
    <name type="scientific">Treponema vincentii</name>
    <dbReference type="NCBI Taxonomy" id="69710"/>
    <lineage>
        <taxon>Bacteria</taxon>
        <taxon>Pseudomonadati</taxon>
        <taxon>Spirochaetota</taxon>
        <taxon>Spirochaetia</taxon>
        <taxon>Spirochaetales</taxon>
        <taxon>Treponemataceae</taxon>
        <taxon>Treponema</taxon>
    </lineage>
</organism>
<feature type="domain" description="FecR protein" evidence="2">
    <location>
        <begin position="86"/>
        <end position="177"/>
    </location>
</feature>
<dbReference type="Gene3D" id="2.60.40.10">
    <property type="entry name" value="Immunoglobulins"/>
    <property type="match status" value="3"/>
</dbReference>
<sequence>MKTRKNTKSNPSFKNPGVDISVVALCLLIIFICSFLFVRNLNRTFSRNDKTPVATVQYKYKSVQRKFIDRAVWDRPQQNSPVYNGDTIRTSPEAEATLYFIDRNVVELGSNTMIQVFVNNEESRIDLTDGLVSVETSDSSNMLISSENTTAKVSKGSSFRADKSGEGSLQLVVEKGEAAVTGQDGAGTAEVLTQGAVMQAGVQLPLVVVRPGKNIKLLDQSGRGTDVPFQWQSSLPTGEEIILETSPLGSFSDEVQKYTVTGLTEFTLTQQNRSFYWRLYSSASGSSDANVQSGKVNIIAAPAPVLLEPAFEAEYTYTETAPIVRFLWEGNSLVASYLLEVADNPELKAPQFSRFINTQSLTLSEFGEGTWYWRVTPRYLIGVENAPEASKVSFFHIEKQAAAAEIPQVLFPQATAETARGKEMAFAWKNISETKSYRLKVAKDAQMKTIVVDTIVESNSFKLDNAATVLPNGEYYWTVSGIDSKGTEMVASAPAKFETVNTDYTLRGIFPPNGYVLADTLCPDTRFTWKTNIETEKHFQVSASQDFSTLAVDIKTSGNGIEGISLPQGQWYWRIVSEGGQAGTIKTEPKYFTVAPPLEKPNLFDVGNTVIVFPEGKTKFAWSPVKGADYYQVRITKIGQEDSPLYENLFITETKVEIALQRVLEGNYRVSIQGFASASVTSTRRYGLAVDHSFALMHLKPVELLYPADGVKIGGLEAALNPFTFKWKSVVSPATSKLILRKSGTANPVFEVSDPSTEIQAPPLESGRYTWEVKATIPEGFDISSRKRFVFTVLPVPPLPQVVFGFPKTDTVLDASFFKSNRSIDFKWDRVSDATHYHFKLSDSSGRVVFTADIRADGATKPMVSFKDIARLSRGIFSAEVKAQRRLSNGKVFQDGTVSRVRFRIDIPKGRTVSTDETGVLYGK</sequence>
<feature type="transmembrane region" description="Helical" evidence="1">
    <location>
        <begin position="20"/>
        <end position="38"/>
    </location>
</feature>
<keyword evidence="1" id="KW-1133">Transmembrane helix</keyword>
<dbReference type="InterPro" id="IPR006860">
    <property type="entry name" value="FecR"/>
</dbReference>
<evidence type="ECO:0000313" key="3">
    <source>
        <dbReference type="EMBL" id="QHX43371.1"/>
    </source>
</evidence>
<protein>
    <submittedName>
        <fullName evidence="3">FecR domain-containing protein</fullName>
    </submittedName>
</protein>
<accession>A0A6P1Y0Z3</accession>
<dbReference type="RefSeq" id="WP_162663694.1">
    <property type="nucleotide sequence ID" value="NZ_CP048020.1"/>
</dbReference>
<evidence type="ECO:0000313" key="4">
    <source>
        <dbReference type="Proteomes" id="UP000464374"/>
    </source>
</evidence>
<keyword evidence="1" id="KW-0812">Transmembrane</keyword>
<dbReference type="AlphaFoldDB" id="A0A6P1Y0Z3"/>
<gene>
    <name evidence="3" type="ORF">GWP43_07825</name>
</gene>
<dbReference type="Proteomes" id="UP000464374">
    <property type="component" value="Chromosome"/>
</dbReference>
<dbReference type="EMBL" id="CP048020">
    <property type="protein sequence ID" value="QHX43371.1"/>
    <property type="molecule type" value="Genomic_DNA"/>
</dbReference>
<dbReference type="Pfam" id="PF04773">
    <property type="entry name" value="FecR"/>
    <property type="match status" value="1"/>
</dbReference>
<proteinExistence type="predicted"/>
<keyword evidence="1" id="KW-0472">Membrane</keyword>